<accession>A0AAD9YX63</accession>
<protein>
    <recommendedName>
        <fullName evidence="1">magnesium chelatase</fullName>
        <ecNumber evidence="1">6.6.1.1</ecNumber>
    </recommendedName>
</protein>
<gene>
    <name evidence="5" type="ORF">OEA41_010111</name>
</gene>
<dbReference type="InterPro" id="IPR052041">
    <property type="entry name" value="Nucleic_acid_metab_PIN/TRAM"/>
</dbReference>
<name>A0AAD9YX63_9LECA</name>
<dbReference type="Proteomes" id="UP001276659">
    <property type="component" value="Unassembled WGS sequence"/>
</dbReference>
<comment type="pathway">
    <text evidence="2">Porphyrin-containing compound metabolism.</text>
</comment>
<dbReference type="Pfam" id="PF17863">
    <property type="entry name" value="AAA_lid_2"/>
    <property type="match status" value="1"/>
</dbReference>
<feature type="compositionally biased region" description="Basic and acidic residues" evidence="3">
    <location>
        <begin position="55"/>
        <end position="71"/>
    </location>
</feature>
<reference evidence="5" key="1">
    <citation type="submission" date="2022-11" db="EMBL/GenBank/DDBJ databases">
        <title>Chromosomal genome sequence assembly and mating type (MAT) locus characterization of the leprose asexual lichenized fungus Lepraria neglecta (Nyl.) Erichsen.</title>
        <authorList>
            <person name="Allen J.L."/>
            <person name="Pfeffer B."/>
        </authorList>
    </citation>
    <scope>NUCLEOTIDE SEQUENCE</scope>
    <source>
        <strain evidence="5">Allen 5258</strain>
    </source>
</reference>
<keyword evidence="6" id="KW-1185">Reference proteome</keyword>
<organism evidence="5 6">
    <name type="scientific">Lepraria neglecta</name>
    <dbReference type="NCBI Taxonomy" id="209136"/>
    <lineage>
        <taxon>Eukaryota</taxon>
        <taxon>Fungi</taxon>
        <taxon>Dikarya</taxon>
        <taxon>Ascomycota</taxon>
        <taxon>Pezizomycotina</taxon>
        <taxon>Lecanoromycetes</taxon>
        <taxon>OSLEUM clade</taxon>
        <taxon>Lecanoromycetidae</taxon>
        <taxon>Lecanorales</taxon>
        <taxon>Lecanorineae</taxon>
        <taxon>Stereocaulaceae</taxon>
        <taxon>Lepraria</taxon>
    </lineage>
</organism>
<evidence type="ECO:0000256" key="2">
    <source>
        <dbReference type="ARBA" id="ARBA00023444"/>
    </source>
</evidence>
<proteinExistence type="predicted"/>
<evidence type="ECO:0000256" key="3">
    <source>
        <dbReference type="SAM" id="MobiDB-lite"/>
    </source>
</evidence>
<evidence type="ECO:0000256" key="1">
    <source>
        <dbReference type="ARBA" id="ARBA00012825"/>
    </source>
</evidence>
<dbReference type="Gene3D" id="1.10.8.80">
    <property type="entry name" value="Magnesium chelatase subunit I, C-Terminal domain"/>
    <property type="match status" value="1"/>
</dbReference>
<dbReference type="InterPro" id="IPR041628">
    <property type="entry name" value="ChlI/MoxR_AAA_lid"/>
</dbReference>
<sequence>MEATGLVEKIQELTDLELAVASNVFGLSHAVVHCNKSTTLEDFSTGILVDGRPGGIDHEDSGKDLELDHGSSRRSRSTSPVKYNSGREDRGIANIVIISGLPMASEQTQIQALENDHIFISHYHDPEDGFANLEEGSEWIEDDRASLSSVVHRKVVPDALFANQPAFFLQEEVRSLTDLSQTVTVSAEVKAYLQNLITFLRMHRAVGGGISPRATQHFDLLVRCLAPLHGLEFVTPSLVSLATRKIYAHRITMTSAENERSMQYGSDLAAVSSILDGLRPEDVIDDVLQQVEAPL</sequence>
<evidence type="ECO:0000259" key="4">
    <source>
        <dbReference type="Pfam" id="PF17863"/>
    </source>
</evidence>
<dbReference type="EC" id="6.6.1.1" evidence="1"/>
<dbReference type="GO" id="GO:0016851">
    <property type="term" value="F:magnesium chelatase activity"/>
    <property type="evidence" value="ECO:0007669"/>
    <property type="project" value="UniProtKB-EC"/>
</dbReference>
<evidence type="ECO:0000313" key="5">
    <source>
        <dbReference type="EMBL" id="KAK3166986.1"/>
    </source>
</evidence>
<dbReference type="EMBL" id="JASNWA010000011">
    <property type="protein sequence ID" value="KAK3166986.1"/>
    <property type="molecule type" value="Genomic_DNA"/>
</dbReference>
<dbReference type="PANTHER" id="PTHR11603:SF132">
    <property type="entry name" value="C2H2-TYPE DOMAIN-CONTAINING PROTEIN"/>
    <property type="match status" value="1"/>
</dbReference>
<feature type="region of interest" description="Disordered" evidence="3">
    <location>
        <begin position="53"/>
        <end position="86"/>
    </location>
</feature>
<comment type="caution">
    <text evidence="5">The sequence shown here is derived from an EMBL/GenBank/DDBJ whole genome shotgun (WGS) entry which is preliminary data.</text>
</comment>
<evidence type="ECO:0000313" key="6">
    <source>
        <dbReference type="Proteomes" id="UP001276659"/>
    </source>
</evidence>
<dbReference type="AlphaFoldDB" id="A0AAD9YX63"/>
<dbReference type="PANTHER" id="PTHR11603">
    <property type="entry name" value="AAA FAMILY ATPASE"/>
    <property type="match status" value="1"/>
</dbReference>
<feature type="domain" description="ChlI/MoxR AAA lid" evidence="4">
    <location>
        <begin position="201"/>
        <end position="260"/>
    </location>
</feature>